<dbReference type="AlphaFoldDB" id="A0A0D6J9W7"/>
<sequence length="406" mass="44519">MLLGARIFVAVAFTILGATFIATTGALYYEFGYQAKSDAWISLATFYSHLFIFFPLFGVLALVAFYVPSCVFVDMYWRHVSWGKLRFTSGLLLVAAISVGAGWGLGGGQLRSIWEVKPEVLAEDPGDPPGCNSAQQSCLRVPVMTALSDVVARSKARAGMSQFVRNCEPDPLIETPPEQLSRRYCFATQTLVDAATCCQAQKQFGLAIRNMFEPEANRSLMVKVHKALLPFKIFFLLVVFLIAPLLAIRRRGIAENYGPWIIKIERGVLVGAVAMLFFPIMNLAFLQSSGLLYGTALDSVYRSISWPLMLTFGGWALLLLFFFFRDVDKDIETVARIAGVVGSALAVTKYQLIVDYAVRFMGSGASITTLGIIAALVGIAFLAIVLQPKLKRSKAKEVQEALETGS</sequence>
<evidence type="ECO:0000256" key="1">
    <source>
        <dbReference type="SAM" id="Phobius"/>
    </source>
</evidence>
<feature type="transmembrane region" description="Helical" evidence="1">
    <location>
        <begin position="268"/>
        <end position="286"/>
    </location>
</feature>
<feature type="transmembrane region" description="Helical" evidence="1">
    <location>
        <begin position="306"/>
        <end position="324"/>
    </location>
</feature>
<evidence type="ECO:0000313" key="3">
    <source>
        <dbReference type="Proteomes" id="UP000033187"/>
    </source>
</evidence>
<feature type="transmembrane region" description="Helical" evidence="1">
    <location>
        <begin position="365"/>
        <end position="386"/>
    </location>
</feature>
<feature type="transmembrane region" description="Helical" evidence="1">
    <location>
        <begin position="85"/>
        <end position="105"/>
    </location>
</feature>
<proteinExistence type="predicted"/>
<dbReference type="EMBL" id="LN829119">
    <property type="protein sequence ID" value="CPR15248.1"/>
    <property type="molecule type" value="Genomic_DNA"/>
</dbReference>
<gene>
    <name evidence="2" type="ORF">YBN1229_v1_0273</name>
</gene>
<keyword evidence="1" id="KW-0472">Membrane</keyword>
<dbReference type="KEGG" id="fiy:BN1229_v1_0273"/>
<dbReference type="RefSeq" id="WP_046475730.1">
    <property type="nucleotide sequence ID" value="NZ_LN829118.1"/>
</dbReference>
<dbReference type="KEGG" id="fil:BN1229_v1_0269"/>
<feature type="transmembrane region" description="Helical" evidence="1">
    <location>
        <begin position="49"/>
        <end position="73"/>
    </location>
</feature>
<name>A0A0D6J9W7_9HYPH</name>
<evidence type="ECO:0000313" key="2">
    <source>
        <dbReference type="EMBL" id="CPR15248.1"/>
    </source>
</evidence>
<protein>
    <submittedName>
        <fullName evidence="2">Uncharacterized protein</fullName>
    </submittedName>
</protein>
<keyword evidence="1" id="KW-1133">Transmembrane helix</keyword>
<reference evidence="3" key="1">
    <citation type="submission" date="2015-02" db="EMBL/GenBank/DDBJ databases">
        <authorList>
            <person name="Chooi Y.-H."/>
        </authorList>
    </citation>
    <scope>NUCLEOTIDE SEQUENCE [LARGE SCALE GENOMIC DNA]</scope>
    <source>
        <strain evidence="3">strain Y</strain>
    </source>
</reference>
<dbReference type="Proteomes" id="UP000033187">
    <property type="component" value="Chromosome 1"/>
</dbReference>
<organism evidence="2 3">
    <name type="scientific">Candidatus Filomicrobium marinum</name>
    <dbReference type="NCBI Taxonomy" id="1608628"/>
    <lineage>
        <taxon>Bacteria</taxon>
        <taxon>Pseudomonadati</taxon>
        <taxon>Pseudomonadota</taxon>
        <taxon>Alphaproteobacteria</taxon>
        <taxon>Hyphomicrobiales</taxon>
        <taxon>Hyphomicrobiaceae</taxon>
        <taxon>Filomicrobium</taxon>
    </lineage>
</organism>
<keyword evidence="3" id="KW-1185">Reference proteome</keyword>
<feature type="transmembrane region" description="Helical" evidence="1">
    <location>
        <begin position="227"/>
        <end position="248"/>
    </location>
</feature>
<dbReference type="OrthoDB" id="7616799at2"/>
<keyword evidence="1" id="KW-0812">Transmembrane</keyword>
<feature type="transmembrane region" description="Helical" evidence="1">
    <location>
        <begin position="333"/>
        <end position="353"/>
    </location>
</feature>
<accession>A0A0D6J9W7</accession>
<feature type="transmembrane region" description="Helical" evidence="1">
    <location>
        <begin position="7"/>
        <end position="29"/>
    </location>
</feature>